<evidence type="ECO:0000313" key="8">
    <source>
        <dbReference type="Proteomes" id="UP000075714"/>
    </source>
</evidence>
<feature type="compositionally biased region" description="Polar residues" evidence="5">
    <location>
        <begin position="444"/>
        <end position="459"/>
    </location>
</feature>
<dbReference type="GO" id="GO:0005539">
    <property type="term" value="F:glycosaminoglycan binding"/>
    <property type="evidence" value="ECO:0007669"/>
    <property type="project" value="TreeGrafter"/>
</dbReference>
<feature type="region of interest" description="Disordered" evidence="5">
    <location>
        <begin position="374"/>
        <end position="405"/>
    </location>
</feature>
<comment type="similarity">
    <text evidence="1">Belongs to the sulfatase family.</text>
</comment>
<feature type="region of interest" description="Disordered" evidence="5">
    <location>
        <begin position="438"/>
        <end position="459"/>
    </location>
</feature>
<keyword evidence="4" id="KW-0325">Glycoprotein</keyword>
<evidence type="ECO:0000256" key="1">
    <source>
        <dbReference type="ARBA" id="ARBA00008779"/>
    </source>
</evidence>
<dbReference type="PANTHER" id="PTHR43108:SF8">
    <property type="entry name" value="SD21168P"/>
    <property type="match status" value="1"/>
</dbReference>
<feature type="compositionally biased region" description="Acidic residues" evidence="5">
    <location>
        <begin position="574"/>
        <end position="584"/>
    </location>
</feature>
<dbReference type="STRING" id="33097.A0A150GP89"/>
<dbReference type="SUPFAM" id="SSF53649">
    <property type="entry name" value="Alkaline phosphatase-like"/>
    <property type="match status" value="1"/>
</dbReference>
<dbReference type="CDD" id="cd16147">
    <property type="entry name" value="G6S"/>
    <property type="match status" value="1"/>
</dbReference>
<evidence type="ECO:0000259" key="6">
    <source>
        <dbReference type="Pfam" id="PF00884"/>
    </source>
</evidence>
<protein>
    <recommendedName>
        <fullName evidence="6">Sulfatase N-terminal domain-containing protein</fullName>
    </recommendedName>
</protein>
<evidence type="ECO:0000256" key="2">
    <source>
        <dbReference type="ARBA" id="ARBA00022729"/>
    </source>
</evidence>
<evidence type="ECO:0000256" key="3">
    <source>
        <dbReference type="ARBA" id="ARBA00022801"/>
    </source>
</evidence>
<feature type="region of interest" description="Disordered" evidence="5">
    <location>
        <begin position="536"/>
        <end position="561"/>
    </location>
</feature>
<evidence type="ECO:0000256" key="5">
    <source>
        <dbReference type="SAM" id="MobiDB-lite"/>
    </source>
</evidence>
<proteinExistence type="inferred from homology"/>
<reference evidence="8" key="1">
    <citation type="journal article" date="2016" name="Nat. Commun.">
        <title>The Gonium pectorale genome demonstrates co-option of cell cycle regulation during the evolution of multicellularity.</title>
        <authorList>
            <person name="Hanschen E.R."/>
            <person name="Marriage T.N."/>
            <person name="Ferris P.J."/>
            <person name="Hamaji T."/>
            <person name="Toyoda A."/>
            <person name="Fujiyama A."/>
            <person name="Neme R."/>
            <person name="Noguchi H."/>
            <person name="Minakuchi Y."/>
            <person name="Suzuki M."/>
            <person name="Kawai-Toyooka H."/>
            <person name="Smith D.R."/>
            <person name="Sparks H."/>
            <person name="Anderson J."/>
            <person name="Bakaric R."/>
            <person name="Luria V."/>
            <person name="Karger A."/>
            <person name="Kirschner M.W."/>
            <person name="Durand P.M."/>
            <person name="Michod R.E."/>
            <person name="Nozaki H."/>
            <person name="Olson B.J."/>
        </authorList>
    </citation>
    <scope>NUCLEOTIDE SEQUENCE [LARGE SCALE GENOMIC DNA]</scope>
    <source>
        <strain evidence="8">NIES-2863</strain>
    </source>
</reference>
<gene>
    <name evidence="7" type="ORF">GPECTOR_12g569</name>
</gene>
<evidence type="ECO:0000313" key="7">
    <source>
        <dbReference type="EMBL" id="KXZ51605.1"/>
    </source>
</evidence>
<dbReference type="Gene3D" id="3.40.720.10">
    <property type="entry name" value="Alkaline Phosphatase, subunit A"/>
    <property type="match status" value="1"/>
</dbReference>
<name>A0A150GP89_GONPE</name>
<dbReference type="InterPro" id="IPR000917">
    <property type="entry name" value="Sulfatase_N"/>
</dbReference>
<dbReference type="AlphaFoldDB" id="A0A150GP89"/>
<dbReference type="OrthoDB" id="1740450at2759"/>
<dbReference type="InterPro" id="IPR024607">
    <property type="entry name" value="Sulfatase_CS"/>
</dbReference>
<organism evidence="7 8">
    <name type="scientific">Gonium pectorale</name>
    <name type="common">Green alga</name>
    <dbReference type="NCBI Taxonomy" id="33097"/>
    <lineage>
        <taxon>Eukaryota</taxon>
        <taxon>Viridiplantae</taxon>
        <taxon>Chlorophyta</taxon>
        <taxon>core chlorophytes</taxon>
        <taxon>Chlorophyceae</taxon>
        <taxon>CS clade</taxon>
        <taxon>Chlamydomonadales</taxon>
        <taxon>Volvocaceae</taxon>
        <taxon>Gonium</taxon>
    </lineage>
</organism>
<dbReference type="EMBL" id="LSYV01000013">
    <property type="protein sequence ID" value="KXZ51605.1"/>
    <property type="molecule type" value="Genomic_DNA"/>
</dbReference>
<feature type="compositionally biased region" description="Acidic residues" evidence="5">
    <location>
        <begin position="548"/>
        <end position="558"/>
    </location>
</feature>
<dbReference type="Pfam" id="PF00884">
    <property type="entry name" value="Sulfatase"/>
    <property type="match status" value="1"/>
</dbReference>
<dbReference type="GO" id="GO:0008449">
    <property type="term" value="F:N-acetylglucosamine-6-sulfatase activity"/>
    <property type="evidence" value="ECO:0007669"/>
    <property type="project" value="TreeGrafter"/>
</dbReference>
<feature type="region of interest" description="Disordered" evidence="5">
    <location>
        <begin position="574"/>
        <end position="599"/>
    </location>
</feature>
<keyword evidence="8" id="KW-1185">Reference proteome</keyword>
<dbReference type="PROSITE" id="PS00149">
    <property type="entry name" value="SULFATASE_2"/>
    <property type="match status" value="1"/>
</dbReference>
<keyword evidence="3" id="KW-0378">Hydrolase</keyword>
<feature type="region of interest" description="Disordered" evidence="5">
    <location>
        <begin position="797"/>
        <end position="819"/>
    </location>
</feature>
<dbReference type="PANTHER" id="PTHR43108">
    <property type="entry name" value="N-ACETYLGLUCOSAMINE-6-SULFATASE FAMILY MEMBER"/>
    <property type="match status" value="1"/>
</dbReference>
<dbReference type="InterPro" id="IPR017850">
    <property type="entry name" value="Alkaline_phosphatase_core_sf"/>
</dbReference>
<accession>A0A150GP89</accession>
<comment type="caution">
    <text evidence="7">The sequence shown here is derived from an EMBL/GenBank/DDBJ whole genome shotgun (WGS) entry which is preliminary data.</text>
</comment>
<feature type="domain" description="Sulfatase N-terminal" evidence="6">
    <location>
        <begin position="4"/>
        <end position="338"/>
    </location>
</feature>
<sequence>MTDDQDYMLNSTHPRYMPALNTHLAEAGLQLRNFLISTAACCPSRSILMTGRYTHNNNVTSNIEPHGSFWKFMSQGLDSNYLPTWLQQAGYRTMHVGKFLNAMDPTDERFRCPRGWDVWDALVEPYVYLYNKPGFSKNCGKTQVLDGSYSTDVIADKAEQYIREALAAPDGRPFYLQITPIAPHTQCDVVNQQGGCGYPVPAARHKDLFPEALLPLNPNFNVAPPDELGLVNEVGSGKGLQKHYRARIRSLRAVDEMIGQLVMALSSLGALSDTYLIYTSDNGFQLGNHAQAQGKQFHWEEVVRVPFFMRGPGITSAMVSDWQGNMVDIPATVMALSGAGVPPLADGSPIPLPELLPSFRFPYNYTYGRPVATAAGRSSGSPAATKGRRRRVAADAGHGRRRQGVGSATDGALLVIESGFEGPDTLLGGARAADGAGAGGAGNVTASATQQRRSLQQQGTYNRGLREMMPIEMWGHAWDRRITLKDYRAVRICTGHLAFGSAADYARALPNGTLGWGDTFYGSAARAYAGPGLHGGINAFPQNGPPDDGGDDGGDDDGQLPNVRRRRRALAAEVEAEGTEEAEGAQEAGQDVQLGEEEAAWEPWSHGDVAALEAEAEAHVTRMWDETLRLRRWRGQPPSPGSAEGQPSAEAAAAAAAAVVAAEALPPRPYTLTLDFVYDEPMDEQRWPSQQAASCVLLGAATGTATCVPAPHPATQLAVGGASARMVAELTRGSGLPEADFAAAVADVAAAPAAFLPLPYRKYHRIAAIAATWQPPDGAAAATTASPTLATAVPPPFPPPPSGSQGRRAAQAFAVASPSPPPPPASALINGLSTLLPIGFRINPAALPSIRVNPASYARNMGNMACILIRAKSGAAACGLALMDLAADPAVGVFSLAASSYDAVPALRSAAEQLRRGPSQIFSSPFFAMFTILGVSPLPQLAVPPAPPPPPRPPERRGKPGTCYKYVVWCMGGFRELYDLVLDPYELTNRIPSAPSALLDRLDALMTAVGYCRGSGGQGDGAGSSGSSGSGGISCSNPYALLHPDGDVSSFEEAMDPRHDALYAGLRKFAFTRCSLAYLPDTERSWVAERKKL</sequence>
<dbReference type="Proteomes" id="UP000075714">
    <property type="component" value="Unassembled WGS sequence"/>
</dbReference>
<evidence type="ECO:0000256" key="4">
    <source>
        <dbReference type="ARBA" id="ARBA00023180"/>
    </source>
</evidence>
<keyword evidence="2" id="KW-0732">Signal</keyword>